<proteinExistence type="predicted"/>
<evidence type="ECO:0000256" key="1">
    <source>
        <dbReference type="SAM" id="MobiDB-lite"/>
    </source>
</evidence>
<dbReference type="SUPFAM" id="SSF56112">
    <property type="entry name" value="Protein kinase-like (PK-like)"/>
    <property type="match status" value="1"/>
</dbReference>
<dbReference type="AlphaFoldDB" id="A0A6C0LAW0"/>
<feature type="compositionally biased region" description="Low complexity" evidence="1">
    <location>
        <begin position="18"/>
        <end position="44"/>
    </location>
</feature>
<feature type="compositionally biased region" description="Polar residues" evidence="1">
    <location>
        <begin position="49"/>
        <end position="58"/>
    </location>
</feature>
<name>A0A6C0LAW0_9ZZZZ</name>
<dbReference type="InterPro" id="IPR000719">
    <property type="entry name" value="Prot_kinase_dom"/>
</dbReference>
<dbReference type="EMBL" id="MN740461">
    <property type="protein sequence ID" value="QHU27713.1"/>
    <property type="molecule type" value="Genomic_DNA"/>
</dbReference>
<organism evidence="3">
    <name type="scientific">viral metagenome</name>
    <dbReference type="NCBI Taxonomy" id="1070528"/>
    <lineage>
        <taxon>unclassified sequences</taxon>
        <taxon>metagenomes</taxon>
        <taxon>organismal metagenomes</taxon>
    </lineage>
</organism>
<dbReference type="GO" id="GO:0005524">
    <property type="term" value="F:ATP binding"/>
    <property type="evidence" value="ECO:0007669"/>
    <property type="project" value="InterPro"/>
</dbReference>
<feature type="region of interest" description="Disordered" evidence="1">
    <location>
        <begin position="1"/>
        <end position="58"/>
    </location>
</feature>
<accession>A0A6C0LAW0</accession>
<dbReference type="GO" id="GO:0004672">
    <property type="term" value="F:protein kinase activity"/>
    <property type="evidence" value="ECO:0007669"/>
    <property type="project" value="InterPro"/>
</dbReference>
<dbReference type="InterPro" id="IPR011009">
    <property type="entry name" value="Kinase-like_dom_sf"/>
</dbReference>
<dbReference type="PROSITE" id="PS50011">
    <property type="entry name" value="PROTEIN_KINASE_DOM"/>
    <property type="match status" value="1"/>
</dbReference>
<sequence length="442" mass="51458">MNYSDTPKNKANTKSKTSKYYTPTSKTLSKSSAISSSTSSNSSKYYTPASGSSNHSDVYNSLSKETKTIIDEISKKPKIKKSSNLFITDKAIQKIQKFFKKYAVDEKYTLDNRVKYYKYIYNYIKDIKNNECIKYSKDKAVKYTIGDKLFLIKKIGTESVGGVIYLTVLKNVLGGNLLASKITPIIKDNHREIKIMKKLTDKVISQKKSKHFLIMYKHFVCHPMSILEMMKKPLGSQVSPDKRLVSINELAHGDLKMLLEDRKIISNDELMYNIFIQTFLSIASFHNLAGHYHNDTHYGNFLYQKNKEIGYYHYTYNNTSYYLKACEYNIMIYDYGYATKSYKKYNKKALLDYIKIINSFMNEKDGWGFYPDLPSAEFNDVMLLIKDELTVEYDEGDKNSNIQSMIVDKFLIFLVEYYYPHFKLFIKNKPDKIINKIPFIIG</sequence>
<evidence type="ECO:0000313" key="3">
    <source>
        <dbReference type="EMBL" id="QHU27713.1"/>
    </source>
</evidence>
<feature type="domain" description="Protein kinase" evidence="2">
    <location>
        <begin position="149"/>
        <end position="442"/>
    </location>
</feature>
<evidence type="ECO:0000259" key="2">
    <source>
        <dbReference type="PROSITE" id="PS50011"/>
    </source>
</evidence>
<reference evidence="3" key="1">
    <citation type="journal article" date="2020" name="Nature">
        <title>Giant virus diversity and host interactions through global metagenomics.</title>
        <authorList>
            <person name="Schulz F."/>
            <person name="Roux S."/>
            <person name="Paez-Espino D."/>
            <person name="Jungbluth S."/>
            <person name="Walsh D.A."/>
            <person name="Denef V.J."/>
            <person name="McMahon K.D."/>
            <person name="Konstantinidis K.T."/>
            <person name="Eloe-Fadrosh E.A."/>
            <person name="Kyrpides N.C."/>
            <person name="Woyke T."/>
        </authorList>
    </citation>
    <scope>NUCLEOTIDE SEQUENCE</scope>
    <source>
        <strain evidence="3">GVMAG-M-3300027769-26</strain>
    </source>
</reference>
<protein>
    <recommendedName>
        <fullName evidence="2">Protein kinase domain-containing protein</fullName>
    </recommendedName>
</protein>
<dbReference type="Gene3D" id="1.10.510.10">
    <property type="entry name" value="Transferase(Phosphotransferase) domain 1"/>
    <property type="match status" value="1"/>
</dbReference>